<reference evidence="2" key="1">
    <citation type="journal article" date="2019" name="Int. J. Syst. Evol. Microbiol.">
        <title>The Global Catalogue of Microorganisms (GCM) 10K type strain sequencing project: providing services to taxonomists for standard genome sequencing and annotation.</title>
        <authorList>
            <consortium name="The Broad Institute Genomics Platform"/>
            <consortium name="The Broad Institute Genome Sequencing Center for Infectious Disease"/>
            <person name="Wu L."/>
            <person name="Ma J."/>
        </authorList>
    </citation>
    <scope>NUCLEOTIDE SEQUENCE [LARGE SCALE GENOMIC DNA]</scope>
    <source>
        <strain evidence="2">CGMCC 4.7329</strain>
    </source>
</reference>
<dbReference type="RefSeq" id="WP_189033565.1">
    <property type="nucleotide sequence ID" value="NZ_BMNE01000008.1"/>
</dbReference>
<gene>
    <name evidence="1" type="ORF">GCM10011610_56970</name>
</gene>
<comment type="caution">
    <text evidence="1">The sequence shown here is derived from an EMBL/GenBank/DDBJ whole genome shotgun (WGS) entry which is preliminary data.</text>
</comment>
<name>A0ABQ2KV16_9NOCA</name>
<dbReference type="Proteomes" id="UP000658127">
    <property type="component" value="Unassembled WGS sequence"/>
</dbReference>
<keyword evidence="2" id="KW-1185">Reference proteome</keyword>
<proteinExistence type="predicted"/>
<accession>A0ABQ2KV16</accession>
<dbReference type="EMBL" id="BMNE01000008">
    <property type="protein sequence ID" value="GGN94236.1"/>
    <property type="molecule type" value="Genomic_DNA"/>
</dbReference>
<sequence>MIDEHDNKTPVIRTEVVGTGENDADETHLHRIDMNWSLEYAVAAFLDELSAARSVTTPRETGGEILVEATLAGRSFPSMYFDHRLLNRLASTGMPLRIKTAPRTTT</sequence>
<organism evidence="1 2">
    <name type="scientific">Nocardia rhizosphaerihabitans</name>
    <dbReference type="NCBI Taxonomy" id="1691570"/>
    <lineage>
        <taxon>Bacteria</taxon>
        <taxon>Bacillati</taxon>
        <taxon>Actinomycetota</taxon>
        <taxon>Actinomycetes</taxon>
        <taxon>Mycobacteriales</taxon>
        <taxon>Nocardiaceae</taxon>
        <taxon>Nocardia</taxon>
    </lineage>
</organism>
<protein>
    <submittedName>
        <fullName evidence="1">Uncharacterized protein</fullName>
    </submittedName>
</protein>
<evidence type="ECO:0000313" key="2">
    <source>
        <dbReference type="Proteomes" id="UP000658127"/>
    </source>
</evidence>
<evidence type="ECO:0000313" key="1">
    <source>
        <dbReference type="EMBL" id="GGN94236.1"/>
    </source>
</evidence>